<dbReference type="Proteomes" id="UP000053660">
    <property type="component" value="Unassembled WGS sequence"/>
</dbReference>
<dbReference type="EMBL" id="KN550633">
    <property type="protein sequence ID" value="KHJ93733.1"/>
    <property type="molecule type" value="Genomic_DNA"/>
</dbReference>
<accession>A0A0B1T863</accession>
<reference evidence="1 2" key="1">
    <citation type="submission" date="2014-03" db="EMBL/GenBank/DDBJ databases">
        <title>Draft genome of the hookworm Oesophagostomum dentatum.</title>
        <authorList>
            <person name="Mitreva M."/>
        </authorList>
    </citation>
    <scope>NUCLEOTIDE SEQUENCE [LARGE SCALE GENOMIC DNA]</scope>
    <source>
        <strain evidence="1 2">OD-Hann</strain>
    </source>
</reference>
<protein>
    <submittedName>
        <fullName evidence="1">Uncharacterized protein</fullName>
    </submittedName>
</protein>
<evidence type="ECO:0000313" key="2">
    <source>
        <dbReference type="Proteomes" id="UP000053660"/>
    </source>
</evidence>
<organism evidence="1 2">
    <name type="scientific">Oesophagostomum dentatum</name>
    <name type="common">Nodular worm</name>
    <dbReference type="NCBI Taxonomy" id="61180"/>
    <lineage>
        <taxon>Eukaryota</taxon>
        <taxon>Metazoa</taxon>
        <taxon>Ecdysozoa</taxon>
        <taxon>Nematoda</taxon>
        <taxon>Chromadorea</taxon>
        <taxon>Rhabditida</taxon>
        <taxon>Rhabditina</taxon>
        <taxon>Rhabditomorpha</taxon>
        <taxon>Strongyloidea</taxon>
        <taxon>Strongylidae</taxon>
        <taxon>Oesophagostomum</taxon>
    </lineage>
</organism>
<sequence length="73" mass="8549">MFFARSRYVKNFCDKTESNLSSAVLQEPSSPEIHRTLCVSVCTRRRRQLWRHEGILANRARCDGFVKRSELFG</sequence>
<name>A0A0B1T863_OESDE</name>
<keyword evidence="2" id="KW-1185">Reference proteome</keyword>
<proteinExistence type="predicted"/>
<evidence type="ECO:0000313" key="1">
    <source>
        <dbReference type="EMBL" id="KHJ93733.1"/>
    </source>
</evidence>
<gene>
    <name evidence="1" type="ORF">OESDEN_06351</name>
</gene>
<dbReference type="AlphaFoldDB" id="A0A0B1T863"/>